<keyword evidence="2" id="KW-1185">Reference proteome</keyword>
<gene>
    <name evidence="1" type="ORF">DSO57_1030140</name>
</gene>
<protein>
    <submittedName>
        <fullName evidence="1">Uncharacterized protein</fullName>
    </submittedName>
</protein>
<sequence>MDWEHEAIQTKSGVIDDFVDPLGVIDEPMDDSKTANVQEHPPNKRNGSEQMLRSPSLRRLTNRGTKGNTYLSLGLLSLNLLSLHLPLLYLLPPHSISPILEGDPRR</sequence>
<name>A0ACC2S339_9FUNG</name>
<proteinExistence type="predicted"/>
<reference evidence="1" key="1">
    <citation type="submission" date="2022-04" db="EMBL/GenBank/DDBJ databases">
        <title>Genome of the entomopathogenic fungus Entomophthora muscae.</title>
        <authorList>
            <person name="Elya C."/>
            <person name="Lovett B.R."/>
            <person name="Lee E."/>
            <person name="Macias A.M."/>
            <person name="Hajek A.E."/>
            <person name="De Bivort B.L."/>
            <person name="Kasson M.T."/>
            <person name="De Fine Licht H.H."/>
            <person name="Stajich J.E."/>
        </authorList>
    </citation>
    <scope>NUCLEOTIDE SEQUENCE</scope>
    <source>
        <strain evidence="1">Berkeley</strain>
    </source>
</reference>
<evidence type="ECO:0000313" key="2">
    <source>
        <dbReference type="Proteomes" id="UP001165960"/>
    </source>
</evidence>
<dbReference type="Proteomes" id="UP001165960">
    <property type="component" value="Unassembled WGS sequence"/>
</dbReference>
<organism evidence="1 2">
    <name type="scientific">Entomophthora muscae</name>
    <dbReference type="NCBI Taxonomy" id="34485"/>
    <lineage>
        <taxon>Eukaryota</taxon>
        <taxon>Fungi</taxon>
        <taxon>Fungi incertae sedis</taxon>
        <taxon>Zoopagomycota</taxon>
        <taxon>Entomophthoromycotina</taxon>
        <taxon>Entomophthoromycetes</taxon>
        <taxon>Entomophthorales</taxon>
        <taxon>Entomophthoraceae</taxon>
        <taxon>Entomophthora</taxon>
    </lineage>
</organism>
<comment type="caution">
    <text evidence="1">The sequence shown here is derived from an EMBL/GenBank/DDBJ whole genome shotgun (WGS) entry which is preliminary data.</text>
</comment>
<evidence type="ECO:0000313" key="1">
    <source>
        <dbReference type="EMBL" id="KAJ9056712.1"/>
    </source>
</evidence>
<accession>A0ACC2S339</accession>
<dbReference type="EMBL" id="QTSX02005884">
    <property type="protein sequence ID" value="KAJ9056712.1"/>
    <property type="molecule type" value="Genomic_DNA"/>
</dbReference>